<comment type="caution">
    <text evidence="4">The sequence shown here is derived from an EMBL/GenBank/DDBJ whole genome shotgun (WGS) entry which is preliminary data.</text>
</comment>
<feature type="region of interest" description="Disordered" evidence="3">
    <location>
        <begin position="388"/>
        <end position="462"/>
    </location>
</feature>
<evidence type="ECO:0000313" key="4">
    <source>
        <dbReference type="EMBL" id="MBE9375511.1"/>
    </source>
</evidence>
<dbReference type="EMBL" id="JADEYC010000021">
    <property type="protein sequence ID" value="MBE9375511.1"/>
    <property type="molecule type" value="Genomic_DNA"/>
</dbReference>
<dbReference type="InterPro" id="IPR019734">
    <property type="entry name" value="TPR_rpt"/>
</dbReference>
<evidence type="ECO:0000256" key="3">
    <source>
        <dbReference type="SAM" id="MobiDB-lite"/>
    </source>
</evidence>
<dbReference type="SMART" id="SM00028">
    <property type="entry name" value="TPR"/>
    <property type="match status" value="6"/>
</dbReference>
<proteinExistence type="predicted"/>
<protein>
    <submittedName>
        <fullName evidence="4">Tetratricopeptide repeat protein</fullName>
    </submittedName>
</protein>
<dbReference type="Proteomes" id="UP000598360">
    <property type="component" value="Unassembled WGS sequence"/>
</dbReference>
<evidence type="ECO:0000313" key="5">
    <source>
        <dbReference type="Proteomes" id="UP000598360"/>
    </source>
</evidence>
<dbReference type="RefSeq" id="WP_193928954.1">
    <property type="nucleotide sequence ID" value="NZ_JADEYC010000021.1"/>
</dbReference>
<keyword evidence="5" id="KW-1185">Reference proteome</keyword>
<reference evidence="4" key="1">
    <citation type="submission" date="2020-10" db="EMBL/GenBank/DDBJ databases">
        <title>Diversity and distribution of actinomycetes associated with coral in the coast of Hainan.</title>
        <authorList>
            <person name="Li F."/>
        </authorList>
    </citation>
    <scope>NUCLEOTIDE SEQUENCE</scope>
    <source>
        <strain evidence="4">HNM0983</strain>
    </source>
</reference>
<keyword evidence="1" id="KW-0677">Repeat</keyword>
<evidence type="ECO:0000256" key="1">
    <source>
        <dbReference type="ARBA" id="ARBA00022737"/>
    </source>
</evidence>
<dbReference type="Gene3D" id="1.25.40.10">
    <property type="entry name" value="Tetratricopeptide repeat domain"/>
    <property type="match status" value="6"/>
</dbReference>
<feature type="compositionally biased region" description="Acidic residues" evidence="3">
    <location>
        <begin position="419"/>
        <end position="436"/>
    </location>
</feature>
<sequence>MGQWEQRIDRARDLHGDGEHAAAEAELRAVLEGADAAGSAHAARLLGALRDEQGDPDGALELHQRCLESGVAEHAQHAALALGPLLFDRDDLENAQVVLRHASRGPDPAAAAKAQALLAQVLHVRGDTRGARQARELAAASGEPAAVGVVSGLQLPEPDPAEDVAPGIYARARRLLDGDERSRAEPLLGELLDGGDAEYASLAAAELAALHPADLGALRPLAERIIGHRHPEHLAHGQVLLASALADAGEHAAAERELRRAAQDPRPDVRLDALHRMAGQQRRLGNTAEAQRTLERVAATRHPLFAARALESLADLHRQTGDPHAAAAALRDLVRSTSGTESDAAAYRLGSLLFELGDSAGAVEAFQHASEARDAALAHQAAVALDTVQDPAGGPGAEPVEAASPPPAPETPAHREVPAVDDSDPVEETGDPDDDPDARPAPDGDAAAEPGPEAPRAHWAALAEQEDEPGAAALVLAVLDALTGDEAAARAELAHIRDTALDPAAQQAALRLALLDEPDARLRMLLPEEAGGTPADEHEDELSLLLRAERDGADEPPRELADGEHPLVRARAALLLAPGLAHQDAVELLHRAVRTGPPELLPWLHAHLGEALRGTGDAAGAVEQLRAAHASGLPAVQEAVFDRLATLHRDRDERADLLELYRSTAESQHPQLASWSAHLLAELLAESGALDEALDRFDRLRERGGDLGGVAAFAAHALREEPAEEAFDALRGGPQHRTASRLCLALAHGFEHHRRIEQAGDVLRLVIESGHPSTTQHGWLLLGVLHRDSGDHAGAAAAWERAAEGADPEEAAVARCSLAEVLADDGEPERAEALLAEVAEGRSDNAGGAAHRLGALLEQRGDVSAAVAAFERAEAVGSPAEAAYAAGNIGILLGGSGRIAEARAAFERAMASEVPSARAHAAQDLGDLLAGSGDEAGAREAYRRALDCGDPEVTASASERLAPADPQQRAERLLADGDSAGARALLAEHWESDLVAQFWCAVRTDPACASGLLRGADPADQHRCAEIAAELSAEATGGARTALLRVVAEAGPARSAAQARIDLAEQAVRDGQHAIALVWLRQAMSTAAGETADRAAVRLGALLLRFGDADGADAVCRRVPDGRLAETAVLRGSLHALRGAPDAADEAWAAAETAAGSAEEFGTLVRCQLLMLGETGPAARPLLHRAADSRDPETAAQGMLVLGRCASAQRDPRAAADWFARADRLDVVGTSAAAGLELGHALVELDDPAGARAQYERLGDDPDVGVRAQLGLGGLRRAADDPAGAVTAFVRACDSRDRELAELALERIREVLQEQRRGAGVAADVLHVLREVPADHGSREQLLALACGEPEPVVEPAR</sequence>
<keyword evidence="2" id="KW-0802">TPR repeat</keyword>
<dbReference type="Pfam" id="PF13432">
    <property type="entry name" value="TPR_16"/>
    <property type="match status" value="4"/>
</dbReference>
<name>A0A929BAZ7_9PSEU</name>
<dbReference type="SUPFAM" id="SSF81901">
    <property type="entry name" value="HCP-like"/>
    <property type="match status" value="3"/>
</dbReference>
<dbReference type="SUPFAM" id="SSF48452">
    <property type="entry name" value="TPR-like"/>
    <property type="match status" value="1"/>
</dbReference>
<dbReference type="InterPro" id="IPR011990">
    <property type="entry name" value="TPR-like_helical_dom_sf"/>
</dbReference>
<dbReference type="PANTHER" id="PTHR45586:SF1">
    <property type="entry name" value="LIPOPOLYSACCHARIDE ASSEMBLY PROTEIN B"/>
    <property type="match status" value="1"/>
</dbReference>
<gene>
    <name evidence="4" type="ORF">IQ251_13745</name>
</gene>
<evidence type="ECO:0000256" key="2">
    <source>
        <dbReference type="ARBA" id="ARBA00022803"/>
    </source>
</evidence>
<dbReference type="PANTHER" id="PTHR45586">
    <property type="entry name" value="TPR REPEAT-CONTAINING PROTEIN PA4667"/>
    <property type="match status" value="1"/>
</dbReference>
<dbReference type="InterPro" id="IPR051012">
    <property type="entry name" value="CellSynth/LPSAsmb/PSIAsmb"/>
</dbReference>
<accession>A0A929BAZ7</accession>
<organism evidence="4 5">
    <name type="scientific">Saccharopolyspora montiporae</name>
    <dbReference type="NCBI Taxonomy" id="2781240"/>
    <lineage>
        <taxon>Bacteria</taxon>
        <taxon>Bacillati</taxon>
        <taxon>Actinomycetota</taxon>
        <taxon>Actinomycetes</taxon>
        <taxon>Pseudonocardiales</taxon>
        <taxon>Pseudonocardiaceae</taxon>
        <taxon>Saccharopolyspora</taxon>
    </lineage>
</organism>